<evidence type="ECO:0000256" key="1">
    <source>
        <dbReference type="SAM" id="MobiDB-lite"/>
    </source>
</evidence>
<evidence type="ECO:0000313" key="2">
    <source>
        <dbReference type="EMBL" id="TVU11546.1"/>
    </source>
</evidence>
<dbReference type="AlphaFoldDB" id="A0A5J9TJF0"/>
<feature type="non-terminal residue" evidence="2">
    <location>
        <position position="1"/>
    </location>
</feature>
<proteinExistence type="predicted"/>
<dbReference type="Proteomes" id="UP000324897">
    <property type="component" value="Chromosome 3"/>
</dbReference>
<comment type="caution">
    <text evidence="2">The sequence shown here is derived from an EMBL/GenBank/DDBJ whole genome shotgun (WGS) entry which is preliminary data.</text>
</comment>
<keyword evidence="3" id="KW-1185">Reference proteome</keyword>
<accession>A0A5J9TJF0</accession>
<sequence length="180" mass="20248">MGICREPARGSIKAPRVRPKQYKSLVTFLDLSSIPWRQGLGNGGSNPRKMISSPHNPLHNGSRCSMSFNSPQALGGDMRTHRNELMPRLQNISEPMAIKCSRIPIELLEPNIACWRSYDNGKGKQEEITFTPLKEHGSLHVEVEPSKKLVLTQSKEVKILGMEDMDQDMETNKVDLTLKL</sequence>
<protein>
    <submittedName>
        <fullName evidence="2">Uncharacterized protein</fullName>
    </submittedName>
</protein>
<dbReference type="EMBL" id="RWGY01000039">
    <property type="protein sequence ID" value="TVU11546.1"/>
    <property type="molecule type" value="Genomic_DNA"/>
</dbReference>
<reference evidence="2 3" key="1">
    <citation type="journal article" date="2019" name="Sci. Rep.">
        <title>A high-quality genome of Eragrostis curvula grass provides insights into Poaceae evolution and supports new strategies to enhance forage quality.</title>
        <authorList>
            <person name="Carballo J."/>
            <person name="Santos B.A.C.M."/>
            <person name="Zappacosta D."/>
            <person name="Garbus I."/>
            <person name="Selva J.P."/>
            <person name="Gallo C.A."/>
            <person name="Diaz A."/>
            <person name="Albertini E."/>
            <person name="Caccamo M."/>
            <person name="Echenique V."/>
        </authorList>
    </citation>
    <scope>NUCLEOTIDE SEQUENCE [LARGE SCALE GENOMIC DNA]</scope>
    <source>
        <strain evidence="3">cv. Victoria</strain>
        <tissue evidence="2">Leaf</tissue>
    </source>
</reference>
<organism evidence="2 3">
    <name type="scientific">Eragrostis curvula</name>
    <name type="common">weeping love grass</name>
    <dbReference type="NCBI Taxonomy" id="38414"/>
    <lineage>
        <taxon>Eukaryota</taxon>
        <taxon>Viridiplantae</taxon>
        <taxon>Streptophyta</taxon>
        <taxon>Embryophyta</taxon>
        <taxon>Tracheophyta</taxon>
        <taxon>Spermatophyta</taxon>
        <taxon>Magnoliopsida</taxon>
        <taxon>Liliopsida</taxon>
        <taxon>Poales</taxon>
        <taxon>Poaceae</taxon>
        <taxon>PACMAD clade</taxon>
        <taxon>Chloridoideae</taxon>
        <taxon>Eragrostideae</taxon>
        <taxon>Eragrostidinae</taxon>
        <taxon>Eragrostis</taxon>
    </lineage>
</organism>
<name>A0A5J9TJF0_9POAL</name>
<evidence type="ECO:0000313" key="3">
    <source>
        <dbReference type="Proteomes" id="UP000324897"/>
    </source>
</evidence>
<gene>
    <name evidence="2" type="ORF">EJB05_45139</name>
</gene>
<feature type="region of interest" description="Disordered" evidence="1">
    <location>
        <begin position="40"/>
        <end position="62"/>
    </location>
</feature>
<dbReference type="Gramene" id="TVU11546">
    <property type="protein sequence ID" value="TVU11546"/>
    <property type="gene ID" value="EJB05_45139"/>
</dbReference>